<dbReference type="Proteomes" id="UP001434737">
    <property type="component" value="Chromosome"/>
</dbReference>
<proteinExistence type="predicted"/>
<protein>
    <submittedName>
        <fullName evidence="1">Uncharacterized protein</fullName>
    </submittedName>
</protein>
<reference evidence="1 2" key="1">
    <citation type="submission" date="2024-02" db="EMBL/GenBank/DDBJ databases">
        <title>Genome and pathogenicity analysis of Helicobacter mastomyrinus isolated from mice.</title>
        <authorList>
            <person name="Zhu L."/>
        </authorList>
    </citation>
    <scope>NUCLEOTIDE SEQUENCE [LARGE SCALE GENOMIC DNA]</scope>
    <source>
        <strain evidence="1 2">Hm-17</strain>
    </source>
</reference>
<name>A0ABZ3F4W7_9HELI</name>
<organism evidence="1 2">
    <name type="scientific">Helicobacter mastomyrinus</name>
    <dbReference type="NCBI Taxonomy" id="287948"/>
    <lineage>
        <taxon>Bacteria</taxon>
        <taxon>Pseudomonadati</taxon>
        <taxon>Campylobacterota</taxon>
        <taxon>Epsilonproteobacteria</taxon>
        <taxon>Campylobacterales</taxon>
        <taxon>Helicobacteraceae</taxon>
        <taxon>Helicobacter</taxon>
    </lineage>
</organism>
<evidence type="ECO:0000313" key="2">
    <source>
        <dbReference type="Proteomes" id="UP001434737"/>
    </source>
</evidence>
<sequence length="51" mass="6274">MKRYAMVQGHKARYSLKYYFVWEGLIYLKYNDIERFIDNNLKCKCVDIVAY</sequence>
<dbReference type="RefSeq" id="WP_300450380.1">
    <property type="nucleotide sequence ID" value="NZ_CP145316.1"/>
</dbReference>
<gene>
    <name evidence="1" type="ORF">V3I05_07770</name>
</gene>
<evidence type="ECO:0000313" key="1">
    <source>
        <dbReference type="EMBL" id="XAM17577.1"/>
    </source>
</evidence>
<keyword evidence="2" id="KW-1185">Reference proteome</keyword>
<dbReference type="EMBL" id="CP145316">
    <property type="protein sequence ID" value="XAM17577.1"/>
    <property type="molecule type" value="Genomic_DNA"/>
</dbReference>
<accession>A0ABZ3F4W7</accession>